<dbReference type="InterPro" id="IPR005064">
    <property type="entry name" value="BUG"/>
</dbReference>
<dbReference type="InterPro" id="IPR042100">
    <property type="entry name" value="Bug_dom1"/>
</dbReference>
<evidence type="ECO:0000313" key="3">
    <source>
        <dbReference type="EMBL" id="BAL56505.1"/>
    </source>
</evidence>
<comment type="similarity">
    <text evidence="1">Belongs to the UPF0065 (bug) family.</text>
</comment>
<dbReference type="EMBL" id="AP011749">
    <property type="protein sequence ID" value="BAL56505.1"/>
    <property type="molecule type" value="Genomic_DNA"/>
</dbReference>
<dbReference type="CDD" id="cd07012">
    <property type="entry name" value="PBP2_Bug_TTT"/>
    <property type="match status" value="1"/>
</dbReference>
<feature type="signal peptide" evidence="2">
    <location>
        <begin position="1"/>
        <end position="23"/>
    </location>
</feature>
<feature type="chain" id="PRO_5003597583" evidence="2">
    <location>
        <begin position="24"/>
        <end position="335"/>
    </location>
</feature>
<dbReference type="Gene3D" id="3.40.190.10">
    <property type="entry name" value="Periplasmic binding protein-like II"/>
    <property type="match status" value="1"/>
</dbReference>
<dbReference type="SUPFAM" id="SSF53850">
    <property type="entry name" value="Periplasmic binding protein-like II"/>
    <property type="match status" value="1"/>
</dbReference>
<dbReference type="Pfam" id="PF03401">
    <property type="entry name" value="TctC"/>
    <property type="match status" value="1"/>
</dbReference>
<organism evidence="3">
    <name type="scientific">uncultured Alphaproteobacteria bacterium</name>
    <dbReference type="NCBI Taxonomy" id="91750"/>
    <lineage>
        <taxon>Bacteria</taxon>
        <taxon>Pseudomonadati</taxon>
        <taxon>Pseudomonadota</taxon>
        <taxon>Alphaproteobacteria</taxon>
        <taxon>environmental samples</taxon>
    </lineage>
</organism>
<evidence type="ECO:0000256" key="1">
    <source>
        <dbReference type="ARBA" id="ARBA00006987"/>
    </source>
</evidence>
<reference evidence="3" key="1">
    <citation type="journal article" date="2005" name="Environ. Microbiol.">
        <title>Genetic and functional properties of uncultivated thermophilic crenarchaeotes from a subsurface gold mine as revealed by analysis of genome fragments.</title>
        <authorList>
            <person name="Nunoura T."/>
            <person name="Hirayama H."/>
            <person name="Takami H."/>
            <person name="Oida H."/>
            <person name="Nishi S."/>
            <person name="Shimamura S."/>
            <person name="Suzuki Y."/>
            <person name="Inagaki F."/>
            <person name="Takai K."/>
            <person name="Nealson K.H."/>
            <person name="Horikoshi K."/>
        </authorList>
    </citation>
    <scope>NUCLEOTIDE SEQUENCE</scope>
</reference>
<dbReference type="Gene3D" id="3.40.190.150">
    <property type="entry name" value="Bordetella uptake gene, domain 1"/>
    <property type="match status" value="1"/>
</dbReference>
<name>H5SK19_9PROT</name>
<gene>
    <name evidence="3" type="ORF">HGMM_F40A07C24</name>
</gene>
<dbReference type="PIRSF" id="PIRSF017082">
    <property type="entry name" value="YflP"/>
    <property type="match status" value="1"/>
</dbReference>
<dbReference type="PANTHER" id="PTHR42928">
    <property type="entry name" value="TRICARBOXYLATE-BINDING PROTEIN"/>
    <property type="match status" value="1"/>
</dbReference>
<sequence length="335" mass="35735">MFVTRRGLFAAALACGLALPAAAQEDFPCRAIEGVIQWGAGGSTDRVSRAVTPLVEPHLGKEIVLVNKPGGSGVIAMQYVLSRPADGCTLLYGAENPQLYPVLGLADFDYRAMKPVVLLARGTPVLVARADAPWNDFRALVEDVKARPGEIRMGATGAAGLPAVVLAMIRSVLPDFEVNPVPFDGDGPALTALQGGHVDFMPAVYGAARELIRAGRVKPLAVVGTERLPGLEDVPAITELYPEFARFLPWGPFFGVFVRKETPEPLFARLVDAFGKGVADPKFRELMDNAGLEVLGLAGAEAEAFLNRWQSITAWILWDLGAAKANPADFGIPRP</sequence>
<keyword evidence="2" id="KW-0732">Signal</keyword>
<evidence type="ECO:0000256" key="2">
    <source>
        <dbReference type="SAM" id="SignalP"/>
    </source>
</evidence>
<reference evidence="3" key="2">
    <citation type="journal article" date="2012" name="PLoS ONE">
        <title>A Deeply Branching Thermophilic Bacterium with an Ancient Acetyl-CoA Pathway Dominates a Subsurface Ecosystem.</title>
        <authorList>
            <person name="Takami H."/>
            <person name="Noguchi H."/>
            <person name="Takaki Y."/>
            <person name="Uchiyama I."/>
            <person name="Toyoda A."/>
            <person name="Nishi S."/>
            <person name="Chee G.-J."/>
            <person name="Arai W."/>
            <person name="Nunoura T."/>
            <person name="Itoh T."/>
            <person name="Hattori M."/>
            <person name="Takai K."/>
        </authorList>
    </citation>
    <scope>NUCLEOTIDE SEQUENCE</scope>
</reference>
<dbReference type="PANTHER" id="PTHR42928:SF5">
    <property type="entry name" value="BLR1237 PROTEIN"/>
    <property type="match status" value="1"/>
</dbReference>
<protein>
    <submittedName>
        <fullName evidence="3">Exported protein</fullName>
    </submittedName>
</protein>
<dbReference type="AlphaFoldDB" id="H5SK19"/>
<accession>H5SK19</accession>
<proteinExistence type="inferred from homology"/>